<evidence type="ECO:0000256" key="2">
    <source>
        <dbReference type="ARBA" id="ARBA00022553"/>
    </source>
</evidence>
<dbReference type="Pfam" id="PF00975">
    <property type="entry name" value="Thioesterase"/>
    <property type="match status" value="1"/>
</dbReference>
<evidence type="ECO:0000256" key="1">
    <source>
        <dbReference type="ARBA" id="ARBA00022450"/>
    </source>
</evidence>
<dbReference type="PANTHER" id="PTHR43767">
    <property type="entry name" value="LONG-CHAIN-FATTY-ACID--COA LIGASE"/>
    <property type="match status" value="1"/>
</dbReference>
<proteinExistence type="predicted"/>
<keyword evidence="1" id="KW-0596">Phosphopantetheine</keyword>
<reference evidence="4 5" key="1">
    <citation type="submission" date="2019-12" db="EMBL/GenBank/DDBJ databases">
        <title>Complete genome sequence of Algicella marina strain 9Alg 56(T) isolated from the red alga Tichocarpus crinitus.</title>
        <authorList>
            <person name="Kim S.-G."/>
            <person name="Nedashkovskaya O.I."/>
        </authorList>
    </citation>
    <scope>NUCLEOTIDE SEQUENCE [LARGE SCALE GENOMIC DNA]</scope>
    <source>
        <strain evidence="4 5">9Alg 56</strain>
    </source>
</reference>
<dbReference type="InterPro" id="IPR009081">
    <property type="entry name" value="PP-bd_ACP"/>
</dbReference>
<dbReference type="SUPFAM" id="SSF56801">
    <property type="entry name" value="Acetyl-CoA synthetase-like"/>
    <property type="match status" value="1"/>
</dbReference>
<dbReference type="Gene3D" id="3.40.50.1820">
    <property type="entry name" value="alpha/beta hydrolase"/>
    <property type="match status" value="1"/>
</dbReference>
<dbReference type="Gene3D" id="3.40.50.12780">
    <property type="entry name" value="N-terminal domain of ligase-like"/>
    <property type="match status" value="1"/>
</dbReference>
<keyword evidence="2" id="KW-0597">Phosphoprotein</keyword>
<dbReference type="PANTHER" id="PTHR43767:SF10">
    <property type="entry name" value="SURFACTIN SYNTHASE SUBUNIT 1"/>
    <property type="match status" value="1"/>
</dbReference>
<dbReference type="InterPro" id="IPR029058">
    <property type="entry name" value="AB_hydrolase_fold"/>
</dbReference>
<dbReference type="Pfam" id="PF00550">
    <property type="entry name" value="PP-binding"/>
    <property type="match status" value="1"/>
</dbReference>
<dbReference type="InterPro" id="IPR036736">
    <property type="entry name" value="ACP-like_sf"/>
</dbReference>
<dbReference type="AlphaFoldDB" id="A0A6P1T2V4"/>
<dbReference type="EMBL" id="CP046620">
    <property type="protein sequence ID" value="QHQ36061.1"/>
    <property type="molecule type" value="Genomic_DNA"/>
</dbReference>
<evidence type="ECO:0000313" key="4">
    <source>
        <dbReference type="EMBL" id="QHQ36061.1"/>
    </source>
</evidence>
<dbReference type="Proteomes" id="UP000464495">
    <property type="component" value="Chromosome"/>
</dbReference>
<dbReference type="InterPro" id="IPR006162">
    <property type="entry name" value="Ppantetheine_attach_site"/>
</dbReference>
<dbReference type="SUPFAM" id="SSF47336">
    <property type="entry name" value="ACP-like"/>
    <property type="match status" value="1"/>
</dbReference>
<protein>
    <submittedName>
        <fullName evidence="4">AMP-binding protein</fullName>
    </submittedName>
</protein>
<sequence>MERIAETAEFAALTEVTVDAGVRRLDAAQALRQMAAAEAKLRALEIGDAELVACFETSCEGLAFARAGLTLDLTVVPWQHCAERGDWKEIRRRCLSFGGRATKPVLVTTERLLAQFQTEDLAAFARVEVVALPGNGADPQHTGFGGGGKLRFETAGTTRNPRMVEMPAGGLLARVPASGGVRLECEGFDTATGVERIAPGGPARLILNAGLAAADPAMLLRTAAAHLATELCITPGLIARLLREFPDDVRLPSLRLLAVGGARVPMEDVRSLAKRLLAAGALHLAVKLEYRTAESGLVAATDPLPAAAFPGALAQGAYLCVGHPPTGGQVRIVDNAFQPLASNEIGQVQMLRTAGIASAYIERNGSETPVSHPTGWTDTGDLGFLNEAGLTLTSRRNAQIVVPRKVVQFADLERRLRSIDGLRQEMLAVLTVKRESKEMPALAVCFSSVENTREAVAAIAGEIFSQIVALTGVQPEVYHCRANIFPLTPGLAVRRDQLRRMIVNGTLVASAEPRMTVDGADMLSLAELQAQVAVIWQSVLLTEAPPKAQDDFFALGGDSLNLTTMLTEVENLFRQSVDIEVFFNDPTIAGLCRSLQDAANRAPVLEPAQSDGGGHVRKIGEFTAVWRGEKAFPDSVLRGSNTDGSRPPLFWVLQSEQSFRVLAERLGPDQPFYAMRSAVGIIEHYGQDSLEEIANRYLWELLGLARGRDFYLGGNCQGAIIALALARRLQQIDQPPERLIMMEWFFEFGGYTGPTTFLTGEDSFVAELQQTVPSLQKLQELFPASDARTIAGSHGQFFTERYVGGVADGIAGALVPAHFASARASIN</sequence>
<dbReference type="InterPro" id="IPR050237">
    <property type="entry name" value="ATP-dep_AMP-bd_enzyme"/>
</dbReference>
<dbReference type="InterPro" id="IPR001031">
    <property type="entry name" value="Thioesterase"/>
</dbReference>
<accession>A0A6P1T2V4</accession>
<name>A0A6P1T2V4_9RHOB</name>
<feature type="domain" description="Carrier" evidence="3">
    <location>
        <begin position="523"/>
        <end position="599"/>
    </location>
</feature>
<dbReference type="SUPFAM" id="SSF53474">
    <property type="entry name" value="alpha/beta-Hydrolases"/>
    <property type="match status" value="1"/>
</dbReference>
<dbReference type="RefSeq" id="WP_161862616.1">
    <property type="nucleotide sequence ID" value="NZ_CP046620.1"/>
</dbReference>
<evidence type="ECO:0000259" key="3">
    <source>
        <dbReference type="PROSITE" id="PS50075"/>
    </source>
</evidence>
<keyword evidence="5" id="KW-1185">Reference proteome</keyword>
<dbReference type="KEGG" id="amaq:GO499_13200"/>
<dbReference type="InterPro" id="IPR042099">
    <property type="entry name" value="ANL_N_sf"/>
</dbReference>
<dbReference type="PROSITE" id="PS50075">
    <property type="entry name" value="CARRIER"/>
    <property type="match status" value="1"/>
</dbReference>
<evidence type="ECO:0000313" key="5">
    <source>
        <dbReference type="Proteomes" id="UP000464495"/>
    </source>
</evidence>
<organism evidence="4 5">
    <name type="scientific">Algicella marina</name>
    <dbReference type="NCBI Taxonomy" id="2683284"/>
    <lineage>
        <taxon>Bacteria</taxon>
        <taxon>Pseudomonadati</taxon>
        <taxon>Pseudomonadota</taxon>
        <taxon>Alphaproteobacteria</taxon>
        <taxon>Rhodobacterales</taxon>
        <taxon>Paracoccaceae</taxon>
        <taxon>Algicella</taxon>
    </lineage>
</organism>
<dbReference type="PROSITE" id="PS00012">
    <property type="entry name" value="PHOSPHOPANTETHEINE"/>
    <property type="match status" value="1"/>
</dbReference>
<gene>
    <name evidence="4" type="ORF">GO499_13200</name>
</gene>
<dbReference type="Gene3D" id="1.10.1200.10">
    <property type="entry name" value="ACP-like"/>
    <property type="match status" value="1"/>
</dbReference>